<proteinExistence type="predicted"/>
<dbReference type="InterPro" id="IPR009097">
    <property type="entry name" value="Cyclic_Pdiesterase"/>
</dbReference>
<comment type="caution">
    <text evidence="1">The sequence shown here is derived from an EMBL/GenBank/DDBJ whole genome shotgun (WGS) entry which is preliminary data.</text>
</comment>
<gene>
    <name evidence="1" type="ORF">BI308_25030</name>
</gene>
<dbReference type="PANTHER" id="PTHR40037">
    <property type="entry name" value="PHOSPHOESTERASE YJCG-RELATED"/>
    <property type="match status" value="1"/>
</dbReference>
<protein>
    <recommendedName>
        <fullName evidence="3">2'-5' RNA ligase</fullName>
    </recommendedName>
</protein>
<dbReference type="Pfam" id="PF13563">
    <property type="entry name" value="2_5_RNA_ligase2"/>
    <property type="match status" value="1"/>
</dbReference>
<evidence type="ECO:0008006" key="3">
    <source>
        <dbReference type="Google" id="ProtNLM"/>
    </source>
</evidence>
<organism evidence="1 2">
    <name type="scientific">Roseofilum reptotaenium AO1-A</name>
    <dbReference type="NCBI Taxonomy" id="1925591"/>
    <lineage>
        <taxon>Bacteria</taxon>
        <taxon>Bacillati</taxon>
        <taxon>Cyanobacteriota</taxon>
        <taxon>Cyanophyceae</taxon>
        <taxon>Desertifilales</taxon>
        <taxon>Desertifilaceae</taxon>
        <taxon>Roseofilum</taxon>
    </lineage>
</organism>
<sequence>MNSKIERFFVALVVPSGLQEEVEQIKQEFSDRYQSRKAFNSPAHITLQPPFEWEPGNIQQVEESLEDFVGNVFSIPIQLDGFAAFPPKVIYINVVKTPELMALQSALIHHLQSTLPSIKRSCHPSFTPHVTVAFRDLTPKNFRQAWPNFEHRSFQGKFIASSLTLLRHNGQRWQLFAEFPLTEEM</sequence>
<dbReference type="Proteomes" id="UP000183940">
    <property type="component" value="Unassembled WGS sequence"/>
</dbReference>
<evidence type="ECO:0000313" key="1">
    <source>
        <dbReference type="EMBL" id="OJJ14397.1"/>
    </source>
</evidence>
<dbReference type="Gene3D" id="3.90.1140.10">
    <property type="entry name" value="Cyclic phosphodiesterase"/>
    <property type="match status" value="1"/>
</dbReference>
<keyword evidence="2" id="KW-1185">Reference proteome</keyword>
<dbReference type="SUPFAM" id="SSF55144">
    <property type="entry name" value="LigT-like"/>
    <property type="match status" value="1"/>
</dbReference>
<dbReference type="STRING" id="1925591.BI308_25030"/>
<dbReference type="AlphaFoldDB" id="A0A1L9QJK0"/>
<name>A0A1L9QJK0_9CYAN</name>
<dbReference type="InterPro" id="IPR050580">
    <property type="entry name" value="2H_phosphoesterase_YjcG-like"/>
</dbReference>
<evidence type="ECO:0000313" key="2">
    <source>
        <dbReference type="Proteomes" id="UP000183940"/>
    </source>
</evidence>
<accession>A0A1L9QJK0</accession>
<dbReference type="PANTHER" id="PTHR40037:SF1">
    <property type="entry name" value="PHOSPHOESTERASE SAOUHSC_00951-RELATED"/>
    <property type="match status" value="1"/>
</dbReference>
<dbReference type="EMBL" id="MLAW01000080">
    <property type="protein sequence ID" value="OJJ14397.1"/>
    <property type="molecule type" value="Genomic_DNA"/>
</dbReference>
<reference evidence="1" key="1">
    <citation type="submission" date="2016-10" db="EMBL/GenBank/DDBJ databases">
        <title>CRISPR-Cas defence system in Roseofilum reptotaenium: evidence of a bacteriophage-cyanobacterium arms race in the coral black band disease.</title>
        <authorList>
            <person name="Buerger P."/>
            <person name="Wood-Charlson E.M."/>
            <person name="Weynberg K.D."/>
            <person name="Willis B."/>
            <person name="Van Oppen M.J."/>
        </authorList>
    </citation>
    <scope>NUCLEOTIDE SEQUENCE [LARGE SCALE GENOMIC DNA]</scope>
    <source>
        <strain evidence="1">AO1-A</strain>
    </source>
</reference>